<dbReference type="OrthoDB" id="9780724at2"/>
<dbReference type="Pfam" id="PF00078">
    <property type="entry name" value="RVT_1"/>
    <property type="match status" value="1"/>
</dbReference>
<dbReference type="InterPro" id="IPR051083">
    <property type="entry name" value="GrpII_Intron_Splice-Mob/Def"/>
</dbReference>
<dbReference type="PROSITE" id="PS50878">
    <property type="entry name" value="RT_POL"/>
    <property type="match status" value="1"/>
</dbReference>
<comment type="similarity">
    <text evidence="1">Belongs to the bacterial reverse transcriptase family.</text>
</comment>
<keyword evidence="4" id="KW-0695">RNA-directed DNA polymerase</keyword>
<evidence type="ECO:0000313" key="5">
    <source>
        <dbReference type="Proteomes" id="UP000279089"/>
    </source>
</evidence>
<dbReference type="RefSeq" id="WP_120516984.1">
    <property type="nucleotide sequence ID" value="NZ_QXZY01000007.1"/>
</dbReference>
<dbReference type="PANTHER" id="PTHR34047:SF8">
    <property type="entry name" value="PROTEIN YKFC"/>
    <property type="match status" value="1"/>
</dbReference>
<dbReference type="CDD" id="cd01646">
    <property type="entry name" value="RT_Bac_retron_I"/>
    <property type="match status" value="1"/>
</dbReference>
<feature type="coiled-coil region" evidence="2">
    <location>
        <begin position="60"/>
        <end position="87"/>
    </location>
</feature>
<keyword evidence="5" id="KW-1185">Reference proteome</keyword>
<sequence length="453" mass="53515">MLDQSFSAENFRTILDIENRKGIDLGSQFFPDVLEITQKIKKINADLKTARRIQDKLMRAVEIKKVLQEKEKLIEEKEKLLSEKLIRVSEEILSSRFKFELQKNDDFGDKPIYTIEKEPSVYFSLKQTQYNFRKLYKVKQADRFQIVSQVKTLICDGFPKVVLRTDIENFYESIPHKNLLDKLNEENLLSFYSKRIITKILNDYKLKSGSNVGIPRGIGISAYLVELYLRDFDKEIKELLNVNYYARYVDDIIIFFIPPITNIQRDYISEIDTIISKYGLKRNHSKTKLIASIPSTNNQQHSFEYLGYEMAFGYTQKDPSPPKIMISKKKVNRYKERIIFALEHYINYSKINEKDARKMLIKRIRFLTNNTRLINNKRNITTGIFSSNSLINTTGNLKDLDNYLSGQVQKYRLNQPVQQRIGKYSFEKGFLEKRYTKFTSNDLSMIMKIWKNR</sequence>
<reference evidence="5" key="1">
    <citation type="submission" date="2018-11" db="EMBL/GenBank/DDBJ databases">
        <title>Chitinophaga lutea sp.nov., isolate from arsenic contaminated soil.</title>
        <authorList>
            <person name="Zong Y."/>
        </authorList>
    </citation>
    <scope>NUCLEOTIDE SEQUENCE [LARGE SCALE GENOMIC DNA]</scope>
    <source>
        <strain evidence="5">YLT18</strain>
    </source>
</reference>
<dbReference type="SUPFAM" id="SSF56672">
    <property type="entry name" value="DNA/RNA polymerases"/>
    <property type="match status" value="1"/>
</dbReference>
<evidence type="ECO:0000256" key="1">
    <source>
        <dbReference type="ARBA" id="ARBA00034120"/>
    </source>
</evidence>
<dbReference type="SUPFAM" id="SSF55129">
    <property type="entry name" value="Ribosomal protein L30p/L7e"/>
    <property type="match status" value="1"/>
</dbReference>
<dbReference type="Proteomes" id="UP000279089">
    <property type="component" value="Unassembled WGS sequence"/>
</dbReference>
<dbReference type="NCBIfam" id="NF041747">
    <property type="entry name" value="Drt3a"/>
    <property type="match status" value="1"/>
</dbReference>
<proteinExistence type="inferred from homology"/>
<name>A0A3N4MAB2_9BACT</name>
<evidence type="ECO:0000259" key="3">
    <source>
        <dbReference type="PROSITE" id="PS50878"/>
    </source>
</evidence>
<dbReference type="InterPro" id="IPR043502">
    <property type="entry name" value="DNA/RNA_pol_sf"/>
</dbReference>
<evidence type="ECO:0000313" key="4">
    <source>
        <dbReference type="EMBL" id="RPD40704.1"/>
    </source>
</evidence>
<dbReference type="InterPro" id="IPR000477">
    <property type="entry name" value="RT_dom"/>
</dbReference>
<keyword evidence="4" id="KW-0548">Nucleotidyltransferase</keyword>
<comment type="caution">
    <text evidence="4">The sequence shown here is derived from an EMBL/GenBank/DDBJ whole genome shotgun (WGS) entry which is preliminary data.</text>
</comment>
<organism evidence="4 5">
    <name type="scientific">Chitinophaga barathri</name>
    <dbReference type="NCBI Taxonomy" id="1647451"/>
    <lineage>
        <taxon>Bacteria</taxon>
        <taxon>Pseudomonadati</taxon>
        <taxon>Bacteroidota</taxon>
        <taxon>Chitinophagia</taxon>
        <taxon>Chitinophagales</taxon>
        <taxon>Chitinophagaceae</taxon>
        <taxon>Chitinophaga</taxon>
    </lineage>
</organism>
<protein>
    <submittedName>
        <fullName evidence="4">RNA-directed DNA polymerase</fullName>
    </submittedName>
</protein>
<evidence type="ECO:0000256" key="2">
    <source>
        <dbReference type="SAM" id="Coils"/>
    </source>
</evidence>
<dbReference type="InterPro" id="IPR036919">
    <property type="entry name" value="Ribo_uL30_ferredoxin-like_sf"/>
</dbReference>
<dbReference type="EMBL" id="RMBX01000006">
    <property type="protein sequence ID" value="RPD40704.1"/>
    <property type="molecule type" value="Genomic_DNA"/>
</dbReference>
<keyword evidence="4" id="KW-0808">Transferase</keyword>
<dbReference type="AlphaFoldDB" id="A0A3N4MAB2"/>
<dbReference type="GO" id="GO:0003964">
    <property type="term" value="F:RNA-directed DNA polymerase activity"/>
    <property type="evidence" value="ECO:0007669"/>
    <property type="project" value="UniProtKB-KW"/>
</dbReference>
<accession>A0A3N4MAB2</accession>
<feature type="domain" description="Reverse transcriptase" evidence="3">
    <location>
        <begin position="96"/>
        <end position="310"/>
    </location>
</feature>
<keyword evidence="2" id="KW-0175">Coiled coil</keyword>
<gene>
    <name evidence="4" type="ORF">EG028_11760</name>
</gene>
<dbReference type="PANTHER" id="PTHR34047">
    <property type="entry name" value="NUCLEAR INTRON MATURASE 1, MITOCHONDRIAL-RELATED"/>
    <property type="match status" value="1"/>
</dbReference>